<proteinExistence type="predicted"/>
<gene>
    <name evidence="1" type="ORF">WH47_09876</name>
</gene>
<reference evidence="1 2" key="1">
    <citation type="submission" date="2015-07" db="EMBL/GenBank/DDBJ databases">
        <title>The genome of Habropoda laboriosa.</title>
        <authorList>
            <person name="Pan H."/>
            <person name="Kapheim K."/>
        </authorList>
    </citation>
    <scope>NUCLEOTIDE SEQUENCE [LARGE SCALE GENOMIC DNA]</scope>
    <source>
        <strain evidence="1">0110345459</strain>
    </source>
</reference>
<evidence type="ECO:0000313" key="1">
    <source>
        <dbReference type="EMBL" id="KOC65297.1"/>
    </source>
</evidence>
<dbReference type="Proteomes" id="UP000053825">
    <property type="component" value="Unassembled WGS sequence"/>
</dbReference>
<protein>
    <recommendedName>
        <fullName evidence="3">Mos1 transposase HTH domain-containing protein</fullName>
    </recommendedName>
</protein>
<evidence type="ECO:0008006" key="3">
    <source>
        <dbReference type="Google" id="ProtNLM"/>
    </source>
</evidence>
<dbReference type="EMBL" id="KQ414663">
    <property type="protein sequence ID" value="KOC65297.1"/>
    <property type="molecule type" value="Genomic_DNA"/>
</dbReference>
<keyword evidence="2" id="KW-1185">Reference proteome</keyword>
<evidence type="ECO:0000313" key="2">
    <source>
        <dbReference type="Proteomes" id="UP000053825"/>
    </source>
</evidence>
<organism evidence="1 2">
    <name type="scientific">Habropoda laboriosa</name>
    <dbReference type="NCBI Taxonomy" id="597456"/>
    <lineage>
        <taxon>Eukaryota</taxon>
        <taxon>Metazoa</taxon>
        <taxon>Ecdysozoa</taxon>
        <taxon>Arthropoda</taxon>
        <taxon>Hexapoda</taxon>
        <taxon>Insecta</taxon>
        <taxon>Pterygota</taxon>
        <taxon>Neoptera</taxon>
        <taxon>Endopterygota</taxon>
        <taxon>Hymenoptera</taxon>
        <taxon>Apocrita</taxon>
        <taxon>Aculeata</taxon>
        <taxon>Apoidea</taxon>
        <taxon>Anthophila</taxon>
        <taxon>Apidae</taxon>
        <taxon>Habropoda</taxon>
    </lineage>
</organism>
<name>A0A0L7R347_9HYME</name>
<feature type="non-terminal residue" evidence="1">
    <location>
        <position position="1"/>
    </location>
</feature>
<sequence length="59" mass="6856">KWFKRFKEGNESLDDEPRSGCQMGSFTLSSLQFRPTVMNKSIGTLFKTYITFLKLDQTT</sequence>
<dbReference type="AlphaFoldDB" id="A0A0L7R347"/>
<accession>A0A0L7R347</accession>